<evidence type="ECO:0000256" key="1">
    <source>
        <dbReference type="SAM" id="MobiDB-lite"/>
    </source>
</evidence>
<dbReference type="EMBL" id="JAADJZ010000001">
    <property type="protein sequence ID" value="KAF2877946.1"/>
    <property type="molecule type" value="Genomic_DNA"/>
</dbReference>
<dbReference type="AlphaFoldDB" id="A0A7C8IHR7"/>
<keyword evidence="3" id="KW-1185">Reference proteome</keyword>
<evidence type="ECO:0000313" key="2">
    <source>
        <dbReference type="EMBL" id="KAF2877946.1"/>
    </source>
</evidence>
<dbReference type="Proteomes" id="UP000481861">
    <property type="component" value="Unassembled WGS sequence"/>
</dbReference>
<accession>A0A7C8IHR7</accession>
<sequence length="181" mass="18857">MDENRSTRATRAKRATVAFDAGTNPPGAKRAAKRRAPAGETQPDNRAPKKAGKQSRAVSRGGPARQALEPTTGNDRAPATASEPSGAQNAAVIEVTEDDDLDDDLDDAGLDLDSGEGVAATAAVEDFVGGVASAPPAGSQRGNRGEESGVFEASKHLRLLLMPLEPGLQHLEGLLDWIKIR</sequence>
<proteinExistence type="predicted"/>
<reference evidence="2 3" key="1">
    <citation type="submission" date="2020-01" db="EMBL/GenBank/DDBJ databases">
        <authorList>
            <consortium name="DOE Joint Genome Institute"/>
            <person name="Haridas S."/>
            <person name="Albert R."/>
            <person name="Binder M."/>
            <person name="Bloem J."/>
            <person name="Labutti K."/>
            <person name="Salamov A."/>
            <person name="Andreopoulos B."/>
            <person name="Baker S.E."/>
            <person name="Barry K."/>
            <person name="Bills G."/>
            <person name="Bluhm B.H."/>
            <person name="Cannon C."/>
            <person name="Castanera R."/>
            <person name="Culley D.E."/>
            <person name="Daum C."/>
            <person name="Ezra D."/>
            <person name="Gonzalez J.B."/>
            <person name="Henrissat B."/>
            <person name="Kuo A."/>
            <person name="Liang C."/>
            <person name="Lipzen A."/>
            <person name="Lutzoni F."/>
            <person name="Magnuson J."/>
            <person name="Mondo S."/>
            <person name="Nolan M."/>
            <person name="Ohm R."/>
            <person name="Pangilinan J."/>
            <person name="Park H.-J.H."/>
            <person name="Ramirez L."/>
            <person name="Alfaro M."/>
            <person name="Sun H."/>
            <person name="Tritt A."/>
            <person name="Yoshinaga Y."/>
            <person name="Zwiers L.-H.L."/>
            <person name="Turgeon B.G."/>
            <person name="Goodwin S.B."/>
            <person name="Spatafora J.W."/>
            <person name="Crous P.W."/>
            <person name="Grigoriev I.V."/>
        </authorList>
    </citation>
    <scope>NUCLEOTIDE SEQUENCE [LARGE SCALE GENOMIC DNA]</scope>
    <source>
        <strain evidence="2 3">CBS 611.86</strain>
    </source>
</reference>
<name>A0A7C8IHR7_9PLEO</name>
<evidence type="ECO:0000313" key="3">
    <source>
        <dbReference type="Proteomes" id="UP000481861"/>
    </source>
</evidence>
<feature type="compositionally biased region" description="Acidic residues" evidence="1">
    <location>
        <begin position="95"/>
        <end position="113"/>
    </location>
</feature>
<gene>
    <name evidence="2" type="ORF">BDV95DRAFT_613612</name>
</gene>
<feature type="region of interest" description="Disordered" evidence="1">
    <location>
        <begin position="1"/>
        <end position="113"/>
    </location>
</feature>
<protein>
    <submittedName>
        <fullName evidence="2">Uncharacterized protein</fullName>
    </submittedName>
</protein>
<comment type="caution">
    <text evidence="2">The sequence shown here is derived from an EMBL/GenBank/DDBJ whole genome shotgun (WGS) entry which is preliminary data.</text>
</comment>
<organism evidence="2 3">
    <name type="scientific">Massariosphaeria phaeospora</name>
    <dbReference type="NCBI Taxonomy" id="100035"/>
    <lineage>
        <taxon>Eukaryota</taxon>
        <taxon>Fungi</taxon>
        <taxon>Dikarya</taxon>
        <taxon>Ascomycota</taxon>
        <taxon>Pezizomycotina</taxon>
        <taxon>Dothideomycetes</taxon>
        <taxon>Pleosporomycetidae</taxon>
        <taxon>Pleosporales</taxon>
        <taxon>Pleosporales incertae sedis</taxon>
        <taxon>Massariosphaeria</taxon>
    </lineage>
</organism>